<proteinExistence type="predicted"/>
<evidence type="ECO:0000313" key="1">
    <source>
        <dbReference type="EMBL" id="GKV30119.1"/>
    </source>
</evidence>
<dbReference type="EMBL" id="BPVZ01000085">
    <property type="protein sequence ID" value="GKV30119.1"/>
    <property type="molecule type" value="Genomic_DNA"/>
</dbReference>
<gene>
    <name evidence="1" type="ORF">SLEP1_g38975</name>
</gene>
<comment type="caution">
    <text evidence="1">The sequence shown here is derived from an EMBL/GenBank/DDBJ whole genome shotgun (WGS) entry which is preliminary data.</text>
</comment>
<sequence length="34" mass="3969">MIQILKISLKPVAHEEVEYPIYRNIVVIDQDLST</sequence>
<keyword evidence="2" id="KW-1185">Reference proteome</keyword>
<dbReference type="Proteomes" id="UP001054252">
    <property type="component" value="Unassembled WGS sequence"/>
</dbReference>
<reference evidence="1 2" key="1">
    <citation type="journal article" date="2021" name="Commun. Biol.">
        <title>The genome of Shorea leprosula (Dipterocarpaceae) highlights the ecological relevance of drought in aseasonal tropical rainforests.</title>
        <authorList>
            <person name="Ng K.K.S."/>
            <person name="Kobayashi M.J."/>
            <person name="Fawcett J.A."/>
            <person name="Hatakeyama M."/>
            <person name="Paape T."/>
            <person name="Ng C.H."/>
            <person name="Ang C.C."/>
            <person name="Tnah L.H."/>
            <person name="Lee C.T."/>
            <person name="Nishiyama T."/>
            <person name="Sese J."/>
            <person name="O'Brien M.J."/>
            <person name="Copetti D."/>
            <person name="Mohd Noor M.I."/>
            <person name="Ong R.C."/>
            <person name="Putra M."/>
            <person name="Sireger I.Z."/>
            <person name="Indrioko S."/>
            <person name="Kosugi Y."/>
            <person name="Izuno A."/>
            <person name="Isagi Y."/>
            <person name="Lee S.L."/>
            <person name="Shimizu K.K."/>
        </authorList>
    </citation>
    <scope>NUCLEOTIDE SEQUENCE [LARGE SCALE GENOMIC DNA]</scope>
    <source>
        <strain evidence="1">214</strain>
    </source>
</reference>
<dbReference type="AlphaFoldDB" id="A0AAV5KYU1"/>
<organism evidence="1 2">
    <name type="scientific">Rubroshorea leprosula</name>
    <dbReference type="NCBI Taxonomy" id="152421"/>
    <lineage>
        <taxon>Eukaryota</taxon>
        <taxon>Viridiplantae</taxon>
        <taxon>Streptophyta</taxon>
        <taxon>Embryophyta</taxon>
        <taxon>Tracheophyta</taxon>
        <taxon>Spermatophyta</taxon>
        <taxon>Magnoliopsida</taxon>
        <taxon>eudicotyledons</taxon>
        <taxon>Gunneridae</taxon>
        <taxon>Pentapetalae</taxon>
        <taxon>rosids</taxon>
        <taxon>malvids</taxon>
        <taxon>Malvales</taxon>
        <taxon>Dipterocarpaceae</taxon>
        <taxon>Rubroshorea</taxon>
    </lineage>
</organism>
<name>A0AAV5KYU1_9ROSI</name>
<protein>
    <submittedName>
        <fullName evidence="1">Uncharacterized protein</fullName>
    </submittedName>
</protein>
<evidence type="ECO:0000313" key="2">
    <source>
        <dbReference type="Proteomes" id="UP001054252"/>
    </source>
</evidence>
<accession>A0AAV5KYU1</accession>